<dbReference type="EMBL" id="NMUQ01000001">
    <property type="protein sequence ID" value="OXM15174.1"/>
    <property type="molecule type" value="Genomic_DNA"/>
</dbReference>
<proteinExistence type="predicted"/>
<name>A0A229NZI4_9BACL</name>
<dbReference type="AlphaFoldDB" id="A0A229NZI4"/>
<sequence>RIVMRFDGFDDLCRNGLFTLAALLRGTTEGAKQFARMRSVISTIIKQKLELLPSLVSALSGKLRLS</sequence>
<dbReference type="RefSeq" id="WP_176444625.1">
    <property type="nucleotide sequence ID" value="NZ_NMUQ01000001.1"/>
</dbReference>
<comment type="caution">
    <text evidence="1">The sequence shown here is derived from an EMBL/GenBank/DDBJ whole genome shotgun (WGS) entry which is preliminary data.</text>
</comment>
<protein>
    <submittedName>
        <fullName evidence="1">Uncharacterized protein</fullName>
    </submittedName>
</protein>
<feature type="non-terminal residue" evidence="1">
    <location>
        <position position="1"/>
    </location>
</feature>
<gene>
    <name evidence="1" type="ORF">CGZ75_00005</name>
</gene>
<dbReference type="Proteomes" id="UP000215145">
    <property type="component" value="Unassembled WGS sequence"/>
</dbReference>
<reference evidence="1 2" key="1">
    <citation type="submission" date="2017-07" db="EMBL/GenBank/DDBJ databases">
        <title>Paenibacillus herberti R33 genome sequencing and assembly.</title>
        <authorList>
            <person name="Su W."/>
        </authorList>
    </citation>
    <scope>NUCLEOTIDE SEQUENCE [LARGE SCALE GENOMIC DNA]</scope>
    <source>
        <strain evidence="1 2">R33</strain>
    </source>
</reference>
<accession>A0A229NZI4</accession>
<organism evidence="1 2">
    <name type="scientific">Paenibacillus herberti</name>
    <dbReference type="NCBI Taxonomy" id="1619309"/>
    <lineage>
        <taxon>Bacteria</taxon>
        <taxon>Bacillati</taxon>
        <taxon>Bacillota</taxon>
        <taxon>Bacilli</taxon>
        <taxon>Bacillales</taxon>
        <taxon>Paenibacillaceae</taxon>
        <taxon>Paenibacillus</taxon>
    </lineage>
</organism>
<evidence type="ECO:0000313" key="1">
    <source>
        <dbReference type="EMBL" id="OXM15174.1"/>
    </source>
</evidence>
<keyword evidence="2" id="KW-1185">Reference proteome</keyword>
<evidence type="ECO:0000313" key="2">
    <source>
        <dbReference type="Proteomes" id="UP000215145"/>
    </source>
</evidence>